<proteinExistence type="predicted"/>
<protein>
    <submittedName>
        <fullName evidence="2">Uncharacterized protein</fullName>
    </submittedName>
</protein>
<feature type="region of interest" description="Disordered" evidence="1">
    <location>
        <begin position="1"/>
        <end position="32"/>
    </location>
</feature>
<accession>A0AAV7M0V2</accession>
<comment type="caution">
    <text evidence="2">The sequence shown here is derived from an EMBL/GenBank/DDBJ whole genome shotgun (WGS) entry which is preliminary data.</text>
</comment>
<organism evidence="2 3">
    <name type="scientific">Pleurodeles waltl</name>
    <name type="common">Iberian ribbed newt</name>
    <dbReference type="NCBI Taxonomy" id="8319"/>
    <lineage>
        <taxon>Eukaryota</taxon>
        <taxon>Metazoa</taxon>
        <taxon>Chordata</taxon>
        <taxon>Craniata</taxon>
        <taxon>Vertebrata</taxon>
        <taxon>Euteleostomi</taxon>
        <taxon>Amphibia</taxon>
        <taxon>Batrachia</taxon>
        <taxon>Caudata</taxon>
        <taxon>Salamandroidea</taxon>
        <taxon>Salamandridae</taxon>
        <taxon>Pleurodelinae</taxon>
        <taxon>Pleurodeles</taxon>
    </lineage>
</organism>
<reference evidence="2" key="1">
    <citation type="journal article" date="2022" name="bioRxiv">
        <title>Sequencing and chromosome-scale assembly of the giantPleurodeles waltlgenome.</title>
        <authorList>
            <person name="Brown T."/>
            <person name="Elewa A."/>
            <person name="Iarovenko S."/>
            <person name="Subramanian E."/>
            <person name="Araus A.J."/>
            <person name="Petzold A."/>
            <person name="Susuki M."/>
            <person name="Suzuki K.-i.T."/>
            <person name="Hayashi T."/>
            <person name="Toyoda A."/>
            <person name="Oliveira C."/>
            <person name="Osipova E."/>
            <person name="Leigh N.D."/>
            <person name="Simon A."/>
            <person name="Yun M.H."/>
        </authorList>
    </citation>
    <scope>NUCLEOTIDE SEQUENCE</scope>
    <source>
        <strain evidence="2">20211129_DDA</strain>
        <tissue evidence="2">Liver</tissue>
    </source>
</reference>
<gene>
    <name evidence="2" type="ORF">NDU88_002203</name>
</gene>
<feature type="compositionally biased region" description="Basic residues" evidence="1">
    <location>
        <begin position="1"/>
        <end position="22"/>
    </location>
</feature>
<name>A0AAV7M0V2_PLEWA</name>
<dbReference type="EMBL" id="JANPWB010000014">
    <property type="protein sequence ID" value="KAJ1097076.1"/>
    <property type="molecule type" value="Genomic_DNA"/>
</dbReference>
<keyword evidence="3" id="KW-1185">Reference proteome</keyword>
<dbReference type="Proteomes" id="UP001066276">
    <property type="component" value="Chromosome 10"/>
</dbReference>
<evidence type="ECO:0000313" key="3">
    <source>
        <dbReference type="Proteomes" id="UP001066276"/>
    </source>
</evidence>
<evidence type="ECO:0000313" key="2">
    <source>
        <dbReference type="EMBL" id="KAJ1097076.1"/>
    </source>
</evidence>
<sequence>MKRRLHRTTAPAQKRKMTRLRRSAGSAPNTARLWHTRRCSAPPEKHHVNPSGLPQLCASLAHATRRC</sequence>
<evidence type="ECO:0000256" key="1">
    <source>
        <dbReference type="SAM" id="MobiDB-lite"/>
    </source>
</evidence>
<dbReference type="AlphaFoldDB" id="A0AAV7M0V2"/>